<sequence length="148" mass="17077">MNPTLQKLRELAQESVLIAQDSELKERHVYSSCAQLAAPLIRAFKDVENEYVRISVLRQIWPDDYDRRDDRVSGLLMSMPGPERAPYGLKLAMPHGFLSFEATLRKDGSPVFTCIRETDGQRPLSMDFPDSEHWLEYFYKIVADVVEL</sequence>
<dbReference type="AlphaFoldDB" id="I3YE26"/>
<name>I3YE26_THIV6</name>
<dbReference type="Proteomes" id="UP000006062">
    <property type="component" value="Chromosome"/>
</dbReference>
<accession>I3YE26</accession>
<reference evidence="1 2" key="1">
    <citation type="submission" date="2012-06" db="EMBL/GenBank/DDBJ databases">
        <title>Complete sequence of Thiocystis violascens DSM 198.</title>
        <authorList>
            <consortium name="US DOE Joint Genome Institute"/>
            <person name="Lucas S."/>
            <person name="Han J."/>
            <person name="Lapidus A."/>
            <person name="Cheng J.-F."/>
            <person name="Goodwin L."/>
            <person name="Pitluck S."/>
            <person name="Peters L."/>
            <person name="Ovchinnikova G."/>
            <person name="Teshima H."/>
            <person name="Detter J.C."/>
            <person name="Han C."/>
            <person name="Tapia R."/>
            <person name="Land M."/>
            <person name="Hauser L."/>
            <person name="Kyrpides N."/>
            <person name="Ivanova N."/>
            <person name="Pagani I."/>
            <person name="Vogl K."/>
            <person name="Liu Z."/>
            <person name="Frigaard N.-U."/>
            <person name="Bryant D."/>
            <person name="Woyke T."/>
        </authorList>
    </citation>
    <scope>NUCLEOTIDE SEQUENCE [LARGE SCALE GENOMIC DNA]</scope>
    <source>
        <strain evidence="2">ATCC 17096 / DSM 198 / 6111</strain>
    </source>
</reference>
<dbReference type="RefSeq" id="WP_014779649.1">
    <property type="nucleotide sequence ID" value="NC_018012.1"/>
</dbReference>
<dbReference type="HOGENOM" id="CLU_1758009_0_0_6"/>
<evidence type="ECO:0000313" key="1">
    <source>
        <dbReference type="EMBL" id="AFL75244.1"/>
    </source>
</evidence>
<evidence type="ECO:0000313" key="2">
    <source>
        <dbReference type="Proteomes" id="UP000006062"/>
    </source>
</evidence>
<dbReference type="eggNOG" id="ENOG5030XMJ">
    <property type="taxonomic scope" value="Bacteria"/>
</dbReference>
<protein>
    <submittedName>
        <fullName evidence="1">Uncharacterized protein</fullName>
    </submittedName>
</protein>
<dbReference type="KEGG" id="tvi:Thivi_3374"/>
<organism evidence="1 2">
    <name type="scientific">Thiocystis violascens (strain ATCC 17096 / DSM 198 / 6111)</name>
    <name type="common">Chromatium violascens</name>
    <dbReference type="NCBI Taxonomy" id="765911"/>
    <lineage>
        <taxon>Bacteria</taxon>
        <taxon>Pseudomonadati</taxon>
        <taxon>Pseudomonadota</taxon>
        <taxon>Gammaproteobacteria</taxon>
        <taxon>Chromatiales</taxon>
        <taxon>Chromatiaceae</taxon>
        <taxon>Thiocystis</taxon>
    </lineage>
</organism>
<dbReference type="EMBL" id="CP003154">
    <property type="protein sequence ID" value="AFL75244.1"/>
    <property type="molecule type" value="Genomic_DNA"/>
</dbReference>
<gene>
    <name evidence="1" type="ordered locus">Thivi_3374</name>
</gene>
<keyword evidence="2" id="KW-1185">Reference proteome</keyword>
<dbReference type="OrthoDB" id="5766162at2"/>
<proteinExistence type="predicted"/>